<dbReference type="Proteomes" id="UP000667650">
    <property type="component" value="Unassembled WGS sequence"/>
</dbReference>
<evidence type="ECO:0000313" key="3">
    <source>
        <dbReference type="Proteomes" id="UP000667650"/>
    </source>
</evidence>
<sequence>MKKILFLLALVGPMAVFSQVKVGANPEIIDPGSIMELESTNKALVLTRLNNEQMANLNPLNGALVYNVDTSCLHYHTGNQWVNLCELSSGISFTNNGDGTVTLVDGQDNEITFNGAEETITTLTDNLNSTYTYTNEAGDQTQITTNDFDGEWASLSNIPPDIVDGDDNTVTSLTQDNVTGLITYTNESMVNQTAEVVSADANNEIIPGSNGGAFYQSPIKAFGKIAGDGTSVRVTPGVTVTKLAGAGHYRVNLPIGLVVDADYIIQIAQPSREGTGNDDPSISYLNQTNAGFEVIIGDNDNGGTDTGRFDSEFMFTIFDL</sequence>
<feature type="signal peptide" evidence="1">
    <location>
        <begin position="1"/>
        <end position="18"/>
    </location>
</feature>
<keyword evidence="3" id="KW-1185">Reference proteome</keyword>
<evidence type="ECO:0000256" key="1">
    <source>
        <dbReference type="SAM" id="SignalP"/>
    </source>
</evidence>
<feature type="chain" id="PRO_5037500958" evidence="1">
    <location>
        <begin position="19"/>
        <end position="320"/>
    </location>
</feature>
<comment type="caution">
    <text evidence="2">The sequence shown here is derived from an EMBL/GenBank/DDBJ whole genome shotgun (WGS) entry which is preliminary data.</text>
</comment>
<protein>
    <submittedName>
        <fullName evidence="2">Uncharacterized protein</fullName>
    </submittedName>
</protein>
<dbReference type="RefSeq" id="WP_166523886.1">
    <property type="nucleotide sequence ID" value="NZ_JAAABI010000003.1"/>
</dbReference>
<reference evidence="2" key="1">
    <citation type="submission" date="2020-01" db="EMBL/GenBank/DDBJ databases">
        <title>Muricauda ochracea sp. nov., isolated from a tidal flat of Garorim bay in Korea.</title>
        <authorList>
            <person name="Kim D."/>
            <person name="Yoo Y."/>
            <person name="Kim J.-J."/>
        </authorList>
    </citation>
    <scope>NUCLEOTIDE SEQUENCE</scope>
    <source>
        <strain evidence="2">JGD-17</strain>
    </source>
</reference>
<proteinExistence type="predicted"/>
<keyword evidence="1" id="KW-0732">Signal</keyword>
<dbReference type="AlphaFoldDB" id="A0A964WYD6"/>
<organism evidence="2 3">
    <name type="scientific">Flagellimonas ochracea</name>
    <dbReference type="NCBI Taxonomy" id="2696472"/>
    <lineage>
        <taxon>Bacteria</taxon>
        <taxon>Pseudomonadati</taxon>
        <taxon>Bacteroidota</taxon>
        <taxon>Flavobacteriia</taxon>
        <taxon>Flavobacteriales</taxon>
        <taxon>Flavobacteriaceae</taxon>
        <taxon>Flagellimonas</taxon>
    </lineage>
</organism>
<dbReference type="EMBL" id="JAAABI010000003">
    <property type="protein sequence ID" value="NAY92469.1"/>
    <property type="molecule type" value="Genomic_DNA"/>
</dbReference>
<name>A0A964WYD6_9FLAO</name>
<accession>A0A964WYD6</accession>
<evidence type="ECO:0000313" key="2">
    <source>
        <dbReference type="EMBL" id="NAY92469.1"/>
    </source>
</evidence>
<gene>
    <name evidence="2" type="ORF">GTQ34_11105</name>
</gene>